<protein>
    <submittedName>
        <fullName evidence="3">Uncharacterized membrane protein</fullName>
    </submittedName>
</protein>
<dbReference type="PANTHER" id="PTHR31876:SF26">
    <property type="entry name" value="PROTEIN LIKE COV 2"/>
    <property type="match status" value="1"/>
</dbReference>
<gene>
    <name evidence="2" type="ORF">JWYL7_0762</name>
    <name evidence="3" type="ORF">SAMN05661008_00636</name>
</gene>
<evidence type="ECO:0000313" key="2">
    <source>
        <dbReference type="EMBL" id="KXZ39687.1"/>
    </source>
</evidence>
<sequence>MKIKNNYYKNKNLMDIRNVFITGTFSILPLAITLSLIFWLFNKIDSIFREPLEKLIGFPLYGIGFVLTILLIFLTGVFVTDVLGKKIFIFCESILYKIPLAGVVYSSVKQVIDAFSNKKRESFKHSVLIRYPSKDTYVLGFLTANVPEFINKNIDKECVFVFIPTTPNPTSGMLVIVPKDEVVYLDITIEEALKLIVSGGILNVR</sequence>
<name>A0A150FPZ7_CLOPD</name>
<comment type="caution">
    <text evidence="2">The sequence shown here is derived from an EMBL/GenBank/DDBJ whole genome shotgun (WGS) entry which is preliminary data.</text>
</comment>
<dbReference type="EMBL" id="LSFY01000001">
    <property type="protein sequence ID" value="KXZ39687.1"/>
    <property type="molecule type" value="Genomic_DNA"/>
</dbReference>
<evidence type="ECO:0000313" key="3">
    <source>
        <dbReference type="EMBL" id="SHK64695.1"/>
    </source>
</evidence>
<keyword evidence="1" id="KW-0472">Membrane</keyword>
<dbReference type="STRING" id="1121328.JWYL7_0762"/>
<dbReference type="OrthoDB" id="9780267at2"/>
<dbReference type="RefSeq" id="WP_083528268.1">
    <property type="nucleotide sequence ID" value="NZ_FRBG01000003.1"/>
</dbReference>
<feature type="transmembrane region" description="Helical" evidence="1">
    <location>
        <begin position="61"/>
        <end position="83"/>
    </location>
</feature>
<dbReference type="Pfam" id="PF04367">
    <property type="entry name" value="DUF502"/>
    <property type="match status" value="1"/>
</dbReference>
<dbReference type="InterPro" id="IPR007462">
    <property type="entry name" value="COV1-like"/>
</dbReference>
<organism evidence="2 4">
    <name type="scientific">Alkalithermobacter thermoalcaliphilus JW-YL-7 = DSM 7308</name>
    <dbReference type="NCBI Taxonomy" id="1121328"/>
    <lineage>
        <taxon>Bacteria</taxon>
        <taxon>Bacillati</taxon>
        <taxon>Bacillota</taxon>
        <taxon>Clostridia</taxon>
        <taxon>Peptostreptococcales</taxon>
        <taxon>Tepidibacteraceae</taxon>
        <taxon>Alkalithermobacter</taxon>
    </lineage>
</organism>
<dbReference type="AlphaFoldDB" id="A0A150FPZ7"/>
<dbReference type="Proteomes" id="UP000323392">
    <property type="component" value="Unassembled WGS sequence"/>
</dbReference>
<evidence type="ECO:0000313" key="4">
    <source>
        <dbReference type="Proteomes" id="UP000092605"/>
    </source>
</evidence>
<dbReference type="EMBL" id="FRBG01000003">
    <property type="protein sequence ID" value="SHK64695.1"/>
    <property type="molecule type" value="Genomic_DNA"/>
</dbReference>
<feature type="transmembrane region" description="Helical" evidence="1">
    <location>
        <begin position="20"/>
        <end position="41"/>
    </location>
</feature>
<evidence type="ECO:0000256" key="1">
    <source>
        <dbReference type="SAM" id="Phobius"/>
    </source>
</evidence>
<keyword evidence="1" id="KW-1133">Transmembrane helix</keyword>
<dbReference type="Proteomes" id="UP000092605">
    <property type="component" value="Unassembled WGS sequence"/>
</dbReference>
<evidence type="ECO:0000313" key="5">
    <source>
        <dbReference type="Proteomes" id="UP000323392"/>
    </source>
</evidence>
<keyword evidence="5" id="KW-1185">Reference proteome</keyword>
<dbReference type="PANTHER" id="PTHR31876">
    <property type="entry name" value="COV-LIKE PROTEIN 1"/>
    <property type="match status" value="1"/>
</dbReference>
<dbReference type="PATRIC" id="fig|1121328.3.peg.768"/>
<accession>A0A150FPZ7</accession>
<proteinExistence type="predicted"/>
<reference evidence="2 4" key="1">
    <citation type="submission" date="2016-02" db="EMBL/GenBank/DDBJ databases">
        <title>Draft genome sequence for Clostridium paradoxum JW-YL-7.</title>
        <authorList>
            <person name="Utturkar S.M."/>
            <person name="Lancaster A."/>
            <person name="Poole F.L."/>
            <person name="Adams M.W."/>
            <person name="Brown S.D."/>
        </authorList>
    </citation>
    <scope>NUCLEOTIDE SEQUENCE [LARGE SCALE GENOMIC DNA]</scope>
    <source>
        <strain evidence="2 4">JW-YL-7</strain>
    </source>
</reference>
<keyword evidence="1" id="KW-0812">Transmembrane</keyword>
<reference evidence="3 5" key="2">
    <citation type="submission" date="2016-11" db="EMBL/GenBank/DDBJ databases">
        <authorList>
            <person name="Varghese N."/>
            <person name="Submissions S."/>
        </authorList>
    </citation>
    <scope>NUCLEOTIDE SEQUENCE [LARGE SCALE GENOMIC DNA]</scope>
    <source>
        <strain evidence="3 5">DSM 7308</strain>
    </source>
</reference>